<dbReference type="AlphaFoldDB" id="A0A6B0R145"/>
<gene>
    <name evidence="1" type="ORF">E5288_WYG002602</name>
</gene>
<protein>
    <submittedName>
        <fullName evidence="1">Uncharacterized protein</fullName>
    </submittedName>
</protein>
<evidence type="ECO:0000313" key="2">
    <source>
        <dbReference type="Proteomes" id="UP000322234"/>
    </source>
</evidence>
<proteinExistence type="predicted"/>
<dbReference type="EMBL" id="VBQZ03000018">
    <property type="protein sequence ID" value="MXQ83869.1"/>
    <property type="molecule type" value="Genomic_DNA"/>
</dbReference>
<accession>A0A6B0R145</accession>
<name>A0A6B0R145_9CETA</name>
<keyword evidence="2" id="KW-1185">Reference proteome</keyword>
<dbReference type="Proteomes" id="UP000322234">
    <property type="component" value="Unassembled WGS sequence"/>
</dbReference>
<reference evidence="1" key="1">
    <citation type="submission" date="2019-10" db="EMBL/GenBank/DDBJ databases">
        <title>The sequence and de novo assembly of the wild yak genome.</title>
        <authorList>
            <person name="Liu Y."/>
        </authorList>
    </citation>
    <scope>NUCLEOTIDE SEQUENCE [LARGE SCALE GENOMIC DNA]</scope>
    <source>
        <strain evidence="1">WY2019</strain>
    </source>
</reference>
<evidence type="ECO:0000313" key="1">
    <source>
        <dbReference type="EMBL" id="MXQ83869.1"/>
    </source>
</evidence>
<comment type="caution">
    <text evidence="1">The sequence shown here is derived from an EMBL/GenBank/DDBJ whole genome shotgun (WGS) entry which is preliminary data.</text>
</comment>
<sequence length="75" mass="8419">MTRKPLAASVEINVTHTHHNDKPESFHQRGTGAELASLMPATGSWFVTDIIDEEDLPETKLLYSWLSVTRPPFSI</sequence>
<organism evidence="1 2">
    <name type="scientific">Bos mutus</name>
    <name type="common">wild yak</name>
    <dbReference type="NCBI Taxonomy" id="72004"/>
    <lineage>
        <taxon>Eukaryota</taxon>
        <taxon>Metazoa</taxon>
        <taxon>Chordata</taxon>
        <taxon>Craniata</taxon>
        <taxon>Vertebrata</taxon>
        <taxon>Euteleostomi</taxon>
        <taxon>Mammalia</taxon>
        <taxon>Eutheria</taxon>
        <taxon>Laurasiatheria</taxon>
        <taxon>Artiodactyla</taxon>
        <taxon>Ruminantia</taxon>
        <taxon>Pecora</taxon>
        <taxon>Bovidae</taxon>
        <taxon>Bovinae</taxon>
        <taxon>Bos</taxon>
    </lineage>
</organism>